<evidence type="ECO:0000313" key="2">
    <source>
        <dbReference type="EMBL" id="GAD31689.1"/>
    </source>
</evidence>
<dbReference type="EMBL" id="DF196821">
    <property type="protein sequence ID" value="GAD31689.1"/>
    <property type="molecule type" value="Genomic_DNA"/>
</dbReference>
<gene>
    <name evidence="2" type="ORF">PLEI_3352</name>
</gene>
<dbReference type="Proteomes" id="UP000030675">
    <property type="component" value="Unassembled WGS sequence"/>
</dbReference>
<name>V5F8I3_PHOLE</name>
<dbReference type="GO" id="GO:0016987">
    <property type="term" value="F:sigma factor activity"/>
    <property type="evidence" value="ECO:0007669"/>
    <property type="project" value="InterPro"/>
</dbReference>
<dbReference type="GO" id="GO:0003677">
    <property type="term" value="F:DNA binding"/>
    <property type="evidence" value="ECO:0007669"/>
    <property type="project" value="InterPro"/>
</dbReference>
<sequence>MEAVSFEADVVRLYLNDISNKPLLTKEDEIQYSRKFLRGDTNAKKILVESNLRLVVSIAKNIVHQNFH</sequence>
<proteinExistence type="predicted"/>
<evidence type="ECO:0000259" key="1">
    <source>
        <dbReference type="Pfam" id="PF00140"/>
    </source>
</evidence>
<dbReference type="InterPro" id="IPR009042">
    <property type="entry name" value="RNA_pol_sigma70_r1_2"/>
</dbReference>
<protein>
    <submittedName>
        <fullName evidence="2">RNA polymerase sigma factor</fullName>
    </submittedName>
</protein>
<dbReference type="AlphaFoldDB" id="V5F8I3"/>
<dbReference type="HOGENOM" id="CLU_2790351_0_0_6"/>
<feature type="domain" description="RNA polymerase sigma-70 region 1.2" evidence="1">
    <location>
        <begin position="9"/>
        <end position="40"/>
    </location>
</feature>
<dbReference type="SUPFAM" id="SSF88946">
    <property type="entry name" value="Sigma2 domain of RNA polymerase sigma factors"/>
    <property type="match status" value="1"/>
</dbReference>
<dbReference type="Gene3D" id="1.10.601.10">
    <property type="entry name" value="RNA Polymerase Primary Sigma Factor"/>
    <property type="match status" value="1"/>
</dbReference>
<dbReference type="Pfam" id="PF00140">
    <property type="entry name" value="Sigma70_r1_2"/>
    <property type="match status" value="1"/>
</dbReference>
<dbReference type="GO" id="GO:0006352">
    <property type="term" value="P:DNA-templated transcription initiation"/>
    <property type="evidence" value="ECO:0007669"/>
    <property type="project" value="InterPro"/>
</dbReference>
<evidence type="ECO:0000313" key="3">
    <source>
        <dbReference type="Proteomes" id="UP000030675"/>
    </source>
</evidence>
<accession>V5F8I3</accession>
<reference evidence="3" key="1">
    <citation type="submission" date="2012-12" db="EMBL/GenBank/DDBJ databases">
        <title>Genome Sequence of Photobacterium leiognathi lrivu.4.1.</title>
        <authorList>
            <person name="Urbanczyk H."/>
            <person name="Ogura Y."/>
            <person name="Hayashi T."/>
            <person name="Dunlap P.V."/>
        </authorList>
    </citation>
    <scope>NUCLEOTIDE SEQUENCE [LARGE SCALE GENOMIC DNA]</scope>
    <source>
        <strain evidence="3">lrivu.4.1</strain>
    </source>
</reference>
<organism evidence="2 3">
    <name type="scientific">Photobacterium leiognathi lrivu.4.1</name>
    <dbReference type="NCBI Taxonomy" id="1248232"/>
    <lineage>
        <taxon>Bacteria</taxon>
        <taxon>Pseudomonadati</taxon>
        <taxon>Pseudomonadota</taxon>
        <taxon>Gammaproteobacteria</taxon>
        <taxon>Vibrionales</taxon>
        <taxon>Vibrionaceae</taxon>
        <taxon>Photobacterium</taxon>
    </lineage>
</organism>
<dbReference type="InterPro" id="IPR013325">
    <property type="entry name" value="RNA_pol_sigma_r2"/>
</dbReference>